<dbReference type="AlphaFoldDB" id="A0A0V1FZ72"/>
<comment type="caution">
    <text evidence="1">The sequence shown here is derived from an EMBL/GenBank/DDBJ whole genome shotgun (WGS) entry which is preliminary data.</text>
</comment>
<dbReference type="Proteomes" id="UP000054995">
    <property type="component" value="Unassembled WGS sequence"/>
</dbReference>
<evidence type="ECO:0000313" key="1">
    <source>
        <dbReference type="EMBL" id="KRY90579.1"/>
    </source>
</evidence>
<organism evidence="1 2">
    <name type="scientific">Trichinella pseudospiralis</name>
    <name type="common">Parasitic roundworm</name>
    <dbReference type="NCBI Taxonomy" id="6337"/>
    <lineage>
        <taxon>Eukaryota</taxon>
        <taxon>Metazoa</taxon>
        <taxon>Ecdysozoa</taxon>
        <taxon>Nematoda</taxon>
        <taxon>Enoplea</taxon>
        <taxon>Dorylaimia</taxon>
        <taxon>Trichinellida</taxon>
        <taxon>Trichinellidae</taxon>
        <taxon>Trichinella</taxon>
    </lineage>
</organism>
<evidence type="ECO:0000313" key="2">
    <source>
        <dbReference type="Proteomes" id="UP000054995"/>
    </source>
</evidence>
<reference evidence="1 2" key="1">
    <citation type="submission" date="2015-01" db="EMBL/GenBank/DDBJ databases">
        <title>Evolution of Trichinella species and genotypes.</title>
        <authorList>
            <person name="Korhonen P.K."/>
            <person name="Edoardo P."/>
            <person name="Giuseppe L.R."/>
            <person name="Gasser R.B."/>
        </authorList>
    </citation>
    <scope>NUCLEOTIDE SEQUENCE [LARGE SCALE GENOMIC DNA]</scope>
    <source>
        <strain evidence="1">ISS470</strain>
    </source>
</reference>
<keyword evidence="2" id="KW-1185">Reference proteome</keyword>
<dbReference type="EMBL" id="JYDT01000020">
    <property type="protein sequence ID" value="KRY90579.1"/>
    <property type="molecule type" value="Genomic_DNA"/>
</dbReference>
<name>A0A0V1FZ72_TRIPS</name>
<protein>
    <submittedName>
        <fullName evidence="1">Uncharacterized protein</fullName>
    </submittedName>
</protein>
<sequence>MIVPTDVDYRQKKAKELLDGENSSTNSMFENIFNNLKRIKLKPTHISKLLPFSFLLWPPTALP</sequence>
<gene>
    <name evidence="1" type="ORF">T4D_6919</name>
</gene>
<proteinExistence type="predicted"/>
<accession>A0A0V1FZ72</accession>